<name>A0A1C7NL61_9FUNG</name>
<dbReference type="Gene3D" id="3.40.1280.30">
    <property type="match status" value="1"/>
</dbReference>
<dbReference type="GO" id="GO:0052905">
    <property type="term" value="F:tRNA (guanosine(9)-N1)-methyltransferase activity"/>
    <property type="evidence" value="ECO:0007669"/>
    <property type="project" value="UniProtKB-EC"/>
</dbReference>
<proteinExistence type="predicted"/>
<evidence type="ECO:0000259" key="12">
    <source>
        <dbReference type="PROSITE" id="PS51675"/>
    </source>
</evidence>
<evidence type="ECO:0000256" key="7">
    <source>
        <dbReference type="ARBA" id="ARBA00032166"/>
    </source>
</evidence>
<accession>A0A1C7NL61</accession>
<evidence type="ECO:0000256" key="10">
    <source>
        <dbReference type="PIRSR" id="PIRSR016323-2"/>
    </source>
</evidence>
<dbReference type="STRING" id="101091.A0A1C7NL61"/>
<feature type="compositionally biased region" description="Acidic residues" evidence="11">
    <location>
        <begin position="273"/>
        <end position="290"/>
    </location>
</feature>
<evidence type="ECO:0000256" key="1">
    <source>
        <dbReference type="ARBA" id="ARBA00012797"/>
    </source>
</evidence>
<dbReference type="InterPro" id="IPR038459">
    <property type="entry name" value="MT_TRM10-typ_sf"/>
</dbReference>
<keyword evidence="4 13" id="KW-0808">Transferase</keyword>
<dbReference type="FunCoup" id="A0A1C7NL61">
    <property type="interactions" value="746"/>
</dbReference>
<dbReference type="OrthoDB" id="278300at2759"/>
<dbReference type="PANTHER" id="PTHR13563">
    <property type="entry name" value="TRNA (GUANINE-9-) METHYLTRANSFERASE"/>
    <property type="match status" value="1"/>
</dbReference>
<dbReference type="Proteomes" id="UP000093000">
    <property type="component" value="Unassembled WGS sequence"/>
</dbReference>
<evidence type="ECO:0000256" key="9">
    <source>
        <dbReference type="PIRSR" id="PIRSR016323-1"/>
    </source>
</evidence>
<dbReference type="AlphaFoldDB" id="A0A1C7NL61"/>
<evidence type="ECO:0000313" key="14">
    <source>
        <dbReference type="Proteomes" id="UP000093000"/>
    </source>
</evidence>
<keyword evidence="14" id="KW-1185">Reference proteome</keyword>
<protein>
    <recommendedName>
        <fullName evidence="2">tRNA (guanine(9)-N1)-methyltransferase</fullName>
        <ecNumber evidence="1">2.1.1.221</ecNumber>
    </recommendedName>
    <alternativeName>
        <fullName evidence="7">tRNA methyltransferase 10</fullName>
    </alternativeName>
    <alternativeName>
        <fullName evidence="6">tRNA(m1G9)-methyltransferase</fullName>
    </alternativeName>
</protein>
<evidence type="ECO:0000313" key="13">
    <source>
        <dbReference type="EMBL" id="OBZ89710.1"/>
    </source>
</evidence>
<evidence type="ECO:0000256" key="4">
    <source>
        <dbReference type="ARBA" id="ARBA00022679"/>
    </source>
</evidence>
<dbReference type="PIRSF" id="PIRSF016323">
    <property type="entry name" value="tRNA_m1G_mtfrase_met"/>
    <property type="match status" value="1"/>
</dbReference>
<dbReference type="EC" id="2.1.1.221" evidence="1"/>
<dbReference type="EMBL" id="LUGH01000082">
    <property type="protein sequence ID" value="OBZ89710.1"/>
    <property type="molecule type" value="Genomic_DNA"/>
</dbReference>
<dbReference type="CDD" id="cd18089">
    <property type="entry name" value="SPOUT_Trm10-like"/>
    <property type="match status" value="1"/>
</dbReference>
<feature type="binding site" evidence="10">
    <location>
        <position position="174"/>
    </location>
    <ligand>
        <name>S-adenosyl-L-methionine</name>
        <dbReference type="ChEBI" id="CHEBI:59789"/>
    </ligand>
</feature>
<feature type="active site" description="Proton acceptor" evidence="9">
    <location>
        <position position="198"/>
    </location>
</feature>
<gene>
    <name evidence="13" type="primary">trm10_0</name>
    <name evidence="13" type="ORF">A0J61_02252</name>
</gene>
<keyword evidence="5" id="KW-0949">S-adenosyl-L-methionine</keyword>
<feature type="domain" description="SAM-dependent MTase TRM10-type" evidence="12">
    <location>
        <begin position="75"/>
        <end position="267"/>
    </location>
</feature>
<feature type="binding site" evidence="10">
    <location>
        <position position="220"/>
    </location>
    <ligand>
        <name>S-adenosyl-L-methionine</name>
        <dbReference type="ChEBI" id="CHEBI:59789"/>
    </ligand>
</feature>
<dbReference type="FunFam" id="3.40.1280.30:FF:000001">
    <property type="entry name" value="tRNA methyltransferase 10 homolog A"/>
    <property type="match status" value="1"/>
</dbReference>
<dbReference type="InterPro" id="IPR016653">
    <property type="entry name" value="TRM10/TRM10A"/>
</dbReference>
<feature type="binding site" evidence="10">
    <location>
        <position position="206"/>
    </location>
    <ligand>
        <name>S-adenosyl-L-methionine</name>
        <dbReference type="ChEBI" id="CHEBI:59789"/>
    </ligand>
</feature>
<evidence type="ECO:0000256" key="2">
    <source>
        <dbReference type="ARBA" id="ARBA00020451"/>
    </source>
</evidence>
<evidence type="ECO:0000256" key="3">
    <source>
        <dbReference type="ARBA" id="ARBA00022603"/>
    </source>
</evidence>
<dbReference type="GO" id="GO:0005634">
    <property type="term" value="C:nucleus"/>
    <property type="evidence" value="ECO:0007669"/>
    <property type="project" value="TreeGrafter"/>
</dbReference>
<dbReference type="InterPro" id="IPR028564">
    <property type="entry name" value="MT_TRM10-typ"/>
</dbReference>
<evidence type="ECO:0000256" key="11">
    <source>
        <dbReference type="SAM" id="MobiDB-lite"/>
    </source>
</evidence>
<dbReference type="PROSITE" id="PS51675">
    <property type="entry name" value="SAM_MT_TRM10"/>
    <property type="match status" value="1"/>
</dbReference>
<dbReference type="PANTHER" id="PTHR13563:SF13">
    <property type="entry name" value="TRNA METHYLTRANSFERASE 10 HOMOLOG A"/>
    <property type="match status" value="1"/>
</dbReference>
<dbReference type="GO" id="GO:0002939">
    <property type="term" value="P:tRNA N1-guanine methylation"/>
    <property type="evidence" value="ECO:0007669"/>
    <property type="project" value="TreeGrafter"/>
</dbReference>
<dbReference type="InParanoid" id="A0A1C7NL61"/>
<evidence type="ECO:0000256" key="5">
    <source>
        <dbReference type="ARBA" id="ARBA00022691"/>
    </source>
</evidence>
<comment type="caution">
    <text evidence="13">The sequence shown here is derived from an EMBL/GenBank/DDBJ whole genome shotgun (WGS) entry which is preliminary data.</text>
</comment>
<comment type="catalytic activity">
    <reaction evidence="8">
        <text>guanosine(9) in tRNA + S-adenosyl-L-methionine = N(1)-methylguanosine(9) in tRNA + S-adenosyl-L-homocysteine + H(+)</text>
        <dbReference type="Rhea" id="RHEA:43156"/>
        <dbReference type="Rhea" id="RHEA-COMP:10367"/>
        <dbReference type="Rhea" id="RHEA-COMP:10368"/>
        <dbReference type="ChEBI" id="CHEBI:15378"/>
        <dbReference type="ChEBI" id="CHEBI:57856"/>
        <dbReference type="ChEBI" id="CHEBI:59789"/>
        <dbReference type="ChEBI" id="CHEBI:73542"/>
        <dbReference type="ChEBI" id="CHEBI:74269"/>
        <dbReference type="EC" id="2.1.1.221"/>
    </reaction>
</comment>
<reference evidence="13 14" key="1">
    <citation type="submission" date="2016-03" db="EMBL/GenBank/DDBJ databases">
        <title>Choanephora cucurbitarum.</title>
        <authorList>
            <person name="Min B."/>
            <person name="Park H."/>
            <person name="Park J.-H."/>
            <person name="Shin H.-D."/>
            <person name="Choi I.-G."/>
        </authorList>
    </citation>
    <scope>NUCLEOTIDE SEQUENCE [LARGE SCALE GENOMIC DNA]</scope>
    <source>
        <strain evidence="13 14">KUS-F28377</strain>
    </source>
</reference>
<evidence type="ECO:0000256" key="6">
    <source>
        <dbReference type="ARBA" id="ARBA00031792"/>
    </source>
</evidence>
<evidence type="ECO:0000256" key="8">
    <source>
        <dbReference type="ARBA" id="ARBA00048434"/>
    </source>
</evidence>
<dbReference type="InterPro" id="IPR007356">
    <property type="entry name" value="tRNA_m1G_MeTrfase_euk"/>
</dbReference>
<feature type="region of interest" description="Disordered" evidence="11">
    <location>
        <begin position="269"/>
        <end position="293"/>
    </location>
</feature>
<dbReference type="GO" id="GO:0000049">
    <property type="term" value="F:tRNA binding"/>
    <property type="evidence" value="ECO:0007669"/>
    <property type="project" value="TreeGrafter"/>
</dbReference>
<sequence length="327" mass="37733">MADSTSNIRYYQGKKYDITDPRFAGLSKNAIKKLLKDEIYEEGRAERNKEKRERFKRKRAERRQLEKEGVVEPLAKKAKAKHMTVGKVGIVLDCSFSSLMMEKEIASLRQQIGRCYAANVRAKKESMPMTLTSLDSTLESVMNEKSPSWKNWRHFEATSEDYLDRFDKEDLVYLTADSEEVAESLEEGKTYIIGGIVDKNRYKSLCYDKAVKQGIKTARLPIGEYIRLSTRKVLTVNQVVEIMVNWLDCHDWQKAFIDAIPERKLKDSALVQDSEDEEEEAEEEAEEEESVAVVQEEKVVEGKVVEEKVVVEKVVEEKVVVEEKKEE</sequence>
<keyword evidence="3 13" id="KW-0489">Methyltransferase</keyword>
<organism evidence="13 14">
    <name type="scientific">Choanephora cucurbitarum</name>
    <dbReference type="NCBI Taxonomy" id="101091"/>
    <lineage>
        <taxon>Eukaryota</taxon>
        <taxon>Fungi</taxon>
        <taxon>Fungi incertae sedis</taxon>
        <taxon>Mucoromycota</taxon>
        <taxon>Mucoromycotina</taxon>
        <taxon>Mucoromycetes</taxon>
        <taxon>Mucorales</taxon>
        <taxon>Mucorineae</taxon>
        <taxon>Choanephoraceae</taxon>
        <taxon>Choanephoroideae</taxon>
        <taxon>Choanephora</taxon>
    </lineage>
</organism>
<feature type="binding site" evidence="10">
    <location>
        <position position="194"/>
    </location>
    <ligand>
        <name>S-adenosyl-L-methionine</name>
        <dbReference type="ChEBI" id="CHEBI:59789"/>
    </ligand>
</feature>